<dbReference type="Proteomes" id="UP001253545">
    <property type="component" value="Unassembled WGS sequence"/>
</dbReference>
<keyword evidence="4" id="KW-0472">Membrane</keyword>
<evidence type="ECO:0000256" key="1">
    <source>
        <dbReference type="ARBA" id="ARBA00001947"/>
    </source>
</evidence>
<gene>
    <name evidence="6" type="ORF">RM552_12820</name>
</gene>
<evidence type="ECO:0000259" key="5">
    <source>
        <dbReference type="Pfam" id="PF00962"/>
    </source>
</evidence>
<name>A0ABU2ZTT5_9ALTE</name>
<sequence length="489" mass="56289">MSKKVNSLFANFALNSIILVLSLVAIISYTSKVLATQDDAWFESFKQTASDEQLYRLLYAMPKGGDLHNHISGSNFSEWWYELATNQSLNGGYRYYVKTALKHCQGYGLNQFGSSPSLLLFVNIQHSTFDSLPVCQQSEFTAIEALSEEQKEAWMKSIWLDKPHEGREEFFQAHWQRLNALTANPYIAAEMLVKNMQAFGAEGLIYLEAQANASHFKRPDGSHFPANQVANIYRNRLAKKDAIDTGVTVRLQHSIIRFLPHAEQILEQQYRFVNQHRDLYVGLNFVGREDNDKGHPLRFLPTLRKLRKTLPEVKLSIHAGEVDEPNYHVRDTLLLGADRIGHGLNLITDPDTMRLMRHNHYLIEINLISNLKLEYINTYADHPFPEYLRTGIPVALSTDDRGMWHSNMTDEFFVAVKEFGLTWSEINYLSENSIKYSFLDKETKSSLLSLFKKRMETFTKKVKSNRSSHDKSITTGNFICTYYEICLDD</sequence>
<keyword evidence="7" id="KW-1185">Reference proteome</keyword>
<evidence type="ECO:0000313" key="7">
    <source>
        <dbReference type="Proteomes" id="UP001253545"/>
    </source>
</evidence>
<dbReference type="InterPro" id="IPR001365">
    <property type="entry name" value="A_deaminase_dom"/>
</dbReference>
<keyword evidence="4" id="KW-1133">Transmembrane helix</keyword>
<dbReference type="EMBL" id="JAVRHX010000003">
    <property type="protein sequence ID" value="MDT0595734.1"/>
    <property type="molecule type" value="Genomic_DNA"/>
</dbReference>
<keyword evidence="2" id="KW-0479">Metal-binding</keyword>
<dbReference type="InterPro" id="IPR032466">
    <property type="entry name" value="Metal_Hydrolase"/>
</dbReference>
<evidence type="ECO:0000256" key="2">
    <source>
        <dbReference type="ARBA" id="ARBA00022723"/>
    </source>
</evidence>
<dbReference type="PANTHER" id="PTHR11409">
    <property type="entry name" value="ADENOSINE DEAMINASE"/>
    <property type="match status" value="1"/>
</dbReference>
<evidence type="ECO:0000256" key="3">
    <source>
        <dbReference type="ARBA" id="ARBA00022801"/>
    </source>
</evidence>
<protein>
    <submittedName>
        <fullName evidence="6">Adenosine deaminase</fullName>
    </submittedName>
</protein>
<dbReference type="Gene3D" id="3.20.20.140">
    <property type="entry name" value="Metal-dependent hydrolases"/>
    <property type="match status" value="1"/>
</dbReference>
<comment type="caution">
    <text evidence="6">The sequence shown here is derived from an EMBL/GenBank/DDBJ whole genome shotgun (WGS) entry which is preliminary data.</text>
</comment>
<evidence type="ECO:0000256" key="4">
    <source>
        <dbReference type="SAM" id="Phobius"/>
    </source>
</evidence>
<dbReference type="Pfam" id="PF00962">
    <property type="entry name" value="A_deaminase"/>
    <property type="match status" value="1"/>
</dbReference>
<feature type="domain" description="Adenosine deaminase" evidence="5">
    <location>
        <begin position="179"/>
        <end position="451"/>
    </location>
</feature>
<dbReference type="SUPFAM" id="SSF51556">
    <property type="entry name" value="Metallo-dependent hydrolases"/>
    <property type="match status" value="1"/>
</dbReference>
<reference evidence="6 7" key="1">
    <citation type="submission" date="2023-09" db="EMBL/GenBank/DDBJ databases">
        <authorList>
            <person name="Rey-Velasco X."/>
        </authorList>
    </citation>
    <scope>NUCLEOTIDE SEQUENCE [LARGE SCALE GENOMIC DNA]</scope>
    <source>
        <strain evidence="6 7">P117</strain>
    </source>
</reference>
<dbReference type="RefSeq" id="WP_311369250.1">
    <property type="nucleotide sequence ID" value="NZ_JAVRHX010000003.1"/>
</dbReference>
<accession>A0ABU2ZTT5</accession>
<dbReference type="PANTHER" id="PTHR11409:SF39">
    <property type="entry name" value="ADENOSINE DEAMINASE 2"/>
    <property type="match status" value="1"/>
</dbReference>
<proteinExistence type="predicted"/>
<evidence type="ECO:0000313" key="6">
    <source>
        <dbReference type="EMBL" id="MDT0595734.1"/>
    </source>
</evidence>
<keyword evidence="3" id="KW-0378">Hydrolase</keyword>
<feature type="transmembrane region" description="Helical" evidence="4">
    <location>
        <begin position="12"/>
        <end position="30"/>
    </location>
</feature>
<organism evidence="6 7">
    <name type="scientific">Glaciecola petra</name>
    <dbReference type="NCBI Taxonomy" id="3075602"/>
    <lineage>
        <taxon>Bacteria</taxon>
        <taxon>Pseudomonadati</taxon>
        <taxon>Pseudomonadota</taxon>
        <taxon>Gammaproteobacteria</taxon>
        <taxon>Alteromonadales</taxon>
        <taxon>Alteromonadaceae</taxon>
        <taxon>Glaciecola</taxon>
    </lineage>
</organism>
<dbReference type="InterPro" id="IPR006330">
    <property type="entry name" value="Ado/ade_deaminase"/>
</dbReference>
<keyword evidence="4" id="KW-0812">Transmembrane</keyword>
<comment type="cofactor">
    <cofactor evidence="1">
        <name>Zn(2+)</name>
        <dbReference type="ChEBI" id="CHEBI:29105"/>
    </cofactor>
</comment>